<protein>
    <submittedName>
        <fullName evidence="3">3-oxoacyl-[acyl-carrier protein] reductase</fullName>
    </submittedName>
</protein>
<evidence type="ECO:0000313" key="4">
    <source>
        <dbReference type="Proteomes" id="UP000199440"/>
    </source>
</evidence>
<dbReference type="PRINTS" id="PR00081">
    <property type="entry name" value="GDHRDH"/>
</dbReference>
<dbReference type="EMBL" id="FNGV01000009">
    <property type="protein sequence ID" value="SDM49552.1"/>
    <property type="molecule type" value="Genomic_DNA"/>
</dbReference>
<sequence>MRFKDKVVLVTGATRNTGVSIAALFIREGAKVCINGCTEKGLQKGASELNRAGLKNFDQFIGDISDIVQVEKMFQLIKEKYGRLDILVNNAANQGVGMKFDTMKPDDFLQVLKVNLLGTFQVSQQAVRIMVEQKSKGTIINLGSNVSKRAIHDRIAYVTSKGGIDALTKAMATDLGSKGIRVNMVAPGYIYTDRWDELSPEVKKRRRSNIPLGSEASGEDISQAVAFLASDAAKNITGERLVVDGGCSAQHLPLDIDL</sequence>
<accession>A0A1G9TPH3</accession>
<dbReference type="FunFam" id="3.40.50.720:FF:000084">
    <property type="entry name" value="Short-chain dehydrogenase reductase"/>
    <property type="match status" value="1"/>
</dbReference>
<dbReference type="InterPro" id="IPR020904">
    <property type="entry name" value="Sc_DH/Rdtase_CS"/>
</dbReference>
<dbReference type="AlphaFoldDB" id="A0A1G9TPH3"/>
<evidence type="ECO:0000256" key="2">
    <source>
        <dbReference type="ARBA" id="ARBA00023002"/>
    </source>
</evidence>
<evidence type="ECO:0000313" key="3">
    <source>
        <dbReference type="EMBL" id="SDM49552.1"/>
    </source>
</evidence>
<gene>
    <name evidence="3" type="ORF">SAMN04488514_109148</name>
</gene>
<keyword evidence="2" id="KW-0560">Oxidoreductase</keyword>
<dbReference type="PROSITE" id="PS00061">
    <property type="entry name" value="ADH_SHORT"/>
    <property type="match status" value="1"/>
</dbReference>
<dbReference type="SUPFAM" id="SSF51735">
    <property type="entry name" value="NAD(P)-binding Rossmann-fold domains"/>
    <property type="match status" value="1"/>
</dbReference>
<dbReference type="Pfam" id="PF13561">
    <property type="entry name" value="adh_short_C2"/>
    <property type="match status" value="1"/>
</dbReference>
<dbReference type="PANTHER" id="PTHR43669:SF3">
    <property type="entry name" value="ALCOHOL DEHYDROGENASE, PUTATIVE (AFU_ORTHOLOGUE AFUA_3G03445)-RELATED"/>
    <property type="match status" value="1"/>
</dbReference>
<dbReference type="PRINTS" id="PR00080">
    <property type="entry name" value="SDRFAMILY"/>
</dbReference>
<comment type="similarity">
    <text evidence="1">Belongs to the short-chain dehydrogenases/reductases (SDR) family.</text>
</comment>
<organism evidence="3 4">
    <name type="scientific">Kriegella aquimaris</name>
    <dbReference type="NCBI Taxonomy" id="192904"/>
    <lineage>
        <taxon>Bacteria</taxon>
        <taxon>Pseudomonadati</taxon>
        <taxon>Bacteroidota</taxon>
        <taxon>Flavobacteriia</taxon>
        <taxon>Flavobacteriales</taxon>
        <taxon>Flavobacteriaceae</taxon>
        <taxon>Kriegella</taxon>
    </lineage>
</organism>
<reference evidence="4" key="1">
    <citation type="submission" date="2016-10" db="EMBL/GenBank/DDBJ databases">
        <authorList>
            <person name="Varghese N."/>
            <person name="Submissions S."/>
        </authorList>
    </citation>
    <scope>NUCLEOTIDE SEQUENCE [LARGE SCALE GENOMIC DNA]</scope>
    <source>
        <strain evidence="4">DSM 19886</strain>
    </source>
</reference>
<keyword evidence="4" id="KW-1185">Reference proteome</keyword>
<dbReference type="GO" id="GO:0016491">
    <property type="term" value="F:oxidoreductase activity"/>
    <property type="evidence" value="ECO:0007669"/>
    <property type="project" value="UniProtKB-KW"/>
</dbReference>
<dbReference type="OrthoDB" id="9803333at2"/>
<name>A0A1G9TPH3_9FLAO</name>
<proteinExistence type="inferred from homology"/>
<dbReference type="InterPro" id="IPR002347">
    <property type="entry name" value="SDR_fam"/>
</dbReference>
<dbReference type="PANTHER" id="PTHR43669">
    <property type="entry name" value="5-KETO-D-GLUCONATE 5-REDUCTASE"/>
    <property type="match status" value="1"/>
</dbReference>
<dbReference type="InterPro" id="IPR036291">
    <property type="entry name" value="NAD(P)-bd_dom_sf"/>
</dbReference>
<dbReference type="STRING" id="192904.SAMN04488514_109148"/>
<dbReference type="RefSeq" id="WP_143017636.1">
    <property type="nucleotide sequence ID" value="NZ_FNGV01000009.1"/>
</dbReference>
<dbReference type="Gene3D" id="3.40.50.720">
    <property type="entry name" value="NAD(P)-binding Rossmann-like Domain"/>
    <property type="match status" value="1"/>
</dbReference>
<dbReference type="Proteomes" id="UP000199440">
    <property type="component" value="Unassembled WGS sequence"/>
</dbReference>
<evidence type="ECO:0000256" key="1">
    <source>
        <dbReference type="ARBA" id="ARBA00006484"/>
    </source>
</evidence>